<comment type="caution">
    <text evidence="1">The sequence shown here is derived from an EMBL/GenBank/DDBJ whole genome shotgun (WGS) entry which is preliminary data.</text>
</comment>
<gene>
    <name evidence="1" type="ORF">B0T26DRAFT_714081</name>
</gene>
<reference evidence="1" key="1">
    <citation type="submission" date="2023-06" db="EMBL/GenBank/DDBJ databases">
        <title>Genome-scale phylogeny and comparative genomics of the fungal order Sordariales.</title>
        <authorList>
            <consortium name="Lawrence Berkeley National Laboratory"/>
            <person name="Hensen N."/>
            <person name="Bonometti L."/>
            <person name="Westerberg I."/>
            <person name="Brannstrom I.O."/>
            <person name="Guillou S."/>
            <person name="Cros-Aarteil S."/>
            <person name="Calhoun S."/>
            <person name="Haridas S."/>
            <person name="Kuo A."/>
            <person name="Mondo S."/>
            <person name="Pangilinan J."/>
            <person name="Riley R."/>
            <person name="LaButti K."/>
            <person name="Andreopoulos B."/>
            <person name="Lipzen A."/>
            <person name="Chen C."/>
            <person name="Yanf M."/>
            <person name="Daum C."/>
            <person name="Ng V."/>
            <person name="Clum A."/>
            <person name="Steindorff A."/>
            <person name="Ohm R."/>
            <person name="Martin F."/>
            <person name="Silar P."/>
            <person name="Natvig D."/>
            <person name="Lalanne C."/>
            <person name="Gautier V."/>
            <person name="Ament-velasquez S.L."/>
            <person name="Kruys A."/>
            <person name="Hutchinson M.I."/>
            <person name="Powell A.J."/>
            <person name="Barry K."/>
            <person name="Miller A.N."/>
            <person name="Grigoriev I.V."/>
            <person name="Debuchy R."/>
            <person name="Gladieux P."/>
            <person name="Thoren M.H."/>
            <person name="Johannesson H."/>
        </authorList>
    </citation>
    <scope>NUCLEOTIDE SEQUENCE</scope>
    <source>
        <strain evidence="1">SMH2392-1A</strain>
    </source>
</reference>
<organism evidence="1 2">
    <name type="scientific">Lasiosphaeria miniovina</name>
    <dbReference type="NCBI Taxonomy" id="1954250"/>
    <lineage>
        <taxon>Eukaryota</taxon>
        <taxon>Fungi</taxon>
        <taxon>Dikarya</taxon>
        <taxon>Ascomycota</taxon>
        <taxon>Pezizomycotina</taxon>
        <taxon>Sordariomycetes</taxon>
        <taxon>Sordariomycetidae</taxon>
        <taxon>Sordariales</taxon>
        <taxon>Lasiosphaeriaceae</taxon>
        <taxon>Lasiosphaeria</taxon>
    </lineage>
</organism>
<proteinExistence type="predicted"/>
<feature type="non-terminal residue" evidence="1">
    <location>
        <position position="70"/>
    </location>
</feature>
<protein>
    <submittedName>
        <fullName evidence="1">Uncharacterized protein</fullName>
    </submittedName>
</protein>
<dbReference type="Proteomes" id="UP001172101">
    <property type="component" value="Unassembled WGS sequence"/>
</dbReference>
<dbReference type="AlphaFoldDB" id="A0AA40AAL9"/>
<dbReference type="EMBL" id="JAUIRO010000005">
    <property type="protein sequence ID" value="KAK0712367.1"/>
    <property type="molecule type" value="Genomic_DNA"/>
</dbReference>
<accession>A0AA40AAL9</accession>
<dbReference type="GeneID" id="85325434"/>
<sequence length="70" mass="8191">MYQRPYVPASLCTSVPMYQRPMYQRPYVHTFIYLGRRLRSTEVGYRASHVSQRAHVQIRPATQPPPSVLV</sequence>
<evidence type="ECO:0000313" key="2">
    <source>
        <dbReference type="Proteomes" id="UP001172101"/>
    </source>
</evidence>
<evidence type="ECO:0000313" key="1">
    <source>
        <dbReference type="EMBL" id="KAK0712367.1"/>
    </source>
</evidence>
<name>A0AA40AAL9_9PEZI</name>
<dbReference type="RefSeq" id="XP_060293690.1">
    <property type="nucleotide sequence ID" value="XM_060442164.1"/>
</dbReference>
<keyword evidence="2" id="KW-1185">Reference proteome</keyword>